<accession>A0A5M3XR75</accession>
<organism evidence="2 3">
    <name type="scientific">Acrocarpospora pleiomorpha</name>
    <dbReference type="NCBI Taxonomy" id="90975"/>
    <lineage>
        <taxon>Bacteria</taxon>
        <taxon>Bacillati</taxon>
        <taxon>Actinomycetota</taxon>
        <taxon>Actinomycetes</taxon>
        <taxon>Streptosporangiales</taxon>
        <taxon>Streptosporangiaceae</taxon>
        <taxon>Acrocarpospora</taxon>
    </lineage>
</organism>
<evidence type="ECO:0000313" key="3">
    <source>
        <dbReference type="Proteomes" id="UP000377595"/>
    </source>
</evidence>
<dbReference type="EMBL" id="BLAF01000045">
    <property type="protein sequence ID" value="GES23825.1"/>
    <property type="molecule type" value="Genomic_DNA"/>
</dbReference>
<comment type="caution">
    <text evidence="2">The sequence shown here is derived from an EMBL/GenBank/DDBJ whole genome shotgun (WGS) entry which is preliminary data.</text>
</comment>
<dbReference type="AlphaFoldDB" id="A0A5M3XR75"/>
<proteinExistence type="predicted"/>
<dbReference type="Proteomes" id="UP000377595">
    <property type="component" value="Unassembled WGS sequence"/>
</dbReference>
<dbReference type="RefSeq" id="WP_170321773.1">
    <property type="nucleotide sequence ID" value="NZ_BAAAHM010000004.1"/>
</dbReference>
<protein>
    <submittedName>
        <fullName evidence="2">CHAT domain-containing protein</fullName>
    </submittedName>
</protein>
<feature type="domain" description="CHAT" evidence="1">
    <location>
        <begin position="783"/>
        <end position="1075"/>
    </location>
</feature>
<dbReference type="Gene3D" id="1.25.40.10">
    <property type="entry name" value="Tetratricopeptide repeat domain"/>
    <property type="match status" value="2"/>
</dbReference>
<name>A0A5M3XR75_9ACTN</name>
<evidence type="ECO:0000313" key="2">
    <source>
        <dbReference type="EMBL" id="GES23825.1"/>
    </source>
</evidence>
<evidence type="ECO:0000259" key="1">
    <source>
        <dbReference type="Pfam" id="PF12770"/>
    </source>
</evidence>
<dbReference type="InterPro" id="IPR011990">
    <property type="entry name" value="TPR-like_helical_dom_sf"/>
</dbReference>
<dbReference type="Pfam" id="PF12770">
    <property type="entry name" value="CHAT"/>
    <property type="match status" value="1"/>
</dbReference>
<reference evidence="2 3" key="1">
    <citation type="submission" date="2019-10" db="EMBL/GenBank/DDBJ databases">
        <title>Whole genome shotgun sequence of Acrocarpospora pleiomorpha NBRC 16267.</title>
        <authorList>
            <person name="Ichikawa N."/>
            <person name="Kimura A."/>
            <person name="Kitahashi Y."/>
            <person name="Komaki H."/>
            <person name="Oguchi A."/>
        </authorList>
    </citation>
    <scope>NUCLEOTIDE SEQUENCE [LARGE SCALE GENOMIC DNA]</scope>
    <source>
        <strain evidence="2 3">NBRC 16267</strain>
    </source>
</reference>
<sequence length="1076" mass="117005">MGEREKLLTVLRRRLERAREGETAELMAAEALADERRLAELVEERDLVGWTRLGQLSWFRYLAERRDSDLRAAVDYCARGYVNGVRDEDLPEPLLPLLANRAVATAEDLLQESTEVHDPDLLDDAVELWERIALHTPGDHENYAGRQDNFALSLLLRYRRTGSRDDLERAAVLQRSVVASTPPGHQNLARYMNNFAETLADRAQEYGLAEDLNAALGFYREAIRLTRPDDPGMRVYASNLARALASQTDPPDDAIEEIRGSVSGAEGAERADRLSDLAEALLGRAERTGAQADLDEAVEARRASVNLTALDDPERPNRLHLLAGTLQARFLRTNELVDLAMALRASELAVATCAPGHPYRAELLNGLGAVLMLRYPRLREARCLDAAIDAFQTAAAIGRNHGIFHGNYANALRQRFKLTGRAEDLDAAIAAAETALAEGGMAGAVRPVLRDNLALMLLERFQEARAAADLDAAIAHAETTVTETAGRPDQADALRTLGTGLELRYRATEDPADRDKSFTALEEAIRIESASPSTRVQIAMLASGLAAPDDPARAAELLDSAVRLLPETMPRRLDHADRLAHTRRVTGVAADAAALALAGGGPDAAARALGLLELGRSVLLGQLLETRTDLSDLAARRPDLAEEFIRLRDQLERPEDHVAEAFRSGIATVSDPSAERREAGEAFTRVLAEIRALPGHEAFGRPLAVPDLVAQAEAGPVITLNTSNHRCDALLLATDSVRHVPLRKLNLDLLADRTARFTQGLRDSLDPKSRLADRKAGGERMLDCLEWLWDVVAAPILDALGFTACPGVGEVWPRVWWASGGLLGRLPVHAAGYHRATNGQAVIDRVISSYTPTIRALGYARQAPSAKKRARPLVVVMPTTPGVPGALIHVEDEAAMIAARFPETVLLTASGSAGLRPTRENVLRHLPDCRVFHFAGHGFSDLDDPTRSTLLLADHATAPLTVASLGGVRLGRAQLAYLSACRTAITEDSHLADEAIHLATAFQLAGFPHVVGTLWEINDSVARTIAESFYARLGGSARERFAPERAAEALHHAVRAARDRYRQVPSLWAAHVYTGR</sequence>
<keyword evidence="3" id="KW-1185">Reference proteome</keyword>
<dbReference type="SUPFAM" id="SSF48452">
    <property type="entry name" value="TPR-like"/>
    <property type="match status" value="1"/>
</dbReference>
<dbReference type="InterPro" id="IPR024983">
    <property type="entry name" value="CHAT_dom"/>
</dbReference>
<gene>
    <name evidence="2" type="ORF">Aple_067240</name>
</gene>